<feature type="region of interest" description="Disordered" evidence="1">
    <location>
        <begin position="51"/>
        <end position="71"/>
    </location>
</feature>
<dbReference type="Proteomes" id="UP000823775">
    <property type="component" value="Unassembled WGS sequence"/>
</dbReference>
<accession>A0ABS8T213</accession>
<dbReference type="EMBL" id="JACEIK010001021">
    <property type="protein sequence ID" value="MCD7465158.1"/>
    <property type="molecule type" value="Genomic_DNA"/>
</dbReference>
<evidence type="ECO:0000313" key="2">
    <source>
        <dbReference type="EMBL" id="MCD7465158.1"/>
    </source>
</evidence>
<organism evidence="2 3">
    <name type="scientific">Datura stramonium</name>
    <name type="common">Jimsonweed</name>
    <name type="synonym">Common thornapple</name>
    <dbReference type="NCBI Taxonomy" id="4076"/>
    <lineage>
        <taxon>Eukaryota</taxon>
        <taxon>Viridiplantae</taxon>
        <taxon>Streptophyta</taxon>
        <taxon>Embryophyta</taxon>
        <taxon>Tracheophyta</taxon>
        <taxon>Spermatophyta</taxon>
        <taxon>Magnoliopsida</taxon>
        <taxon>eudicotyledons</taxon>
        <taxon>Gunneridae</taxon>
        <taxon>Pentapetalae</taxon>
        <taxon>asterids</taxon>
        <taxon>lamiids</taxon>
        <taxon>Solanales</taxon>
        <taxon>Solanaceae</taxon>
        <taxon>Solanoideae</taxon>
        <taxon>Datureae</taxon>
        <taxon>Datura</taxon>
    </lineage>
</organism>
<gene>
    <name evidence="2" type="ORF">HAX54_000703</name>
</gene>
<sequence length="123" mass="13927">MGSDGVGKEKRKRGRWRFCQESFVGTYDGAAVGGEEMERKQLYEAVWTERGKGNTGERKEEGRWTERRGESETAVNRHSKWLIVIGGDINTCHGKSSFAATFDATKTTHEKCCTERSLVKTYL</sequence>
<name>A0ABS8T213_DATST</name>
<proteinExistence type="predicted"/>
<reference evidence="2 3" key="1">
    <citation type="journal article" date="2021" name="BMC Genomics">
        <title>Datura genome reveals duplications of psychoactive alkaloid biosynthetic genes and high mutation rate following tissue culture.</title>
        <authorList>
            <person name="Rajewski A."/>
            <person name="Carter-House D."/>
            <person name="Stajich J."/>
            <person name="Litt A."/>
        </authorList>
    </citation>
    <scope>NUCLEOTIDE SEQUENCE [LARGE SCALE GENOMIC DNA]</scope>
    <source>
        <strain evidence="2">AR-01</strain>
    </source>
</reference>
<evidence type="ECO:0000313" key="3">
    <source>
        <dbReference type="Proteomes" id="UP000823775"/>
    </source>
</evidence>
<comment type="caution">
    <text evidence="2">The sequence shown here is derived from an EMBL/GenBank/DDBJ whole genome shotgun (WGS) entry which is preliminary data.</text>
</comment>
<keyword evidence="3" id="KW-1185">Reference proteome</keyword>
<evidence type="ECO:0000256" key="1">
    <source>
        <dbReference type="SAM" id="MobiDB-lite"/>
    </source>
</evidence>
<protein>
    <submittedName>
        <fullName evidence="2">Uncharacterized protein</fullName>
    </submittedName>
</protein>